<dbReference type="RefSeq" id="WP_338607546.1">
    <property type="nucleotide sequence ID" value="NZ_CP146275.1"/>
</dbReference>
<dbReference type="Proteomes" id="UP001369958">
    <property type="component" value="Chromosome"/>
</dbReference>
<feature type="signal peptide" evidence="1">
    <location>
        <begin position="1"/>
        <end position="21"/>
    </location>
</feature>
<evidence type="ECO:0000313" key="3">
    <source>
        <dbReference type="Proteomes" id="UP001369958"/>
    </source>
</evidence>
<dbReference type="EMBL" id="CP146275">
    <property type="protein sequence ID" value="WWT32081.1"/>
    <property type="molecule type" value="Genomic_DNA"/>
</dbReference>
<gene>
    <name evidence="2" type="ORF">V6617_13840</name>
</gene>
<organism evidence="2 3">
    <name type="scientific">Pelagibacterium nitratireducens</name>
    <dbReference type="NCBI Taxonomy" id="1046114"/>
    <lineage>
        <taxon>Bacteria</taxon>
        <taxon>Pseudomonadati</taxon>
        <taxon>Pseudomonadota</taxon>
        <taxon>Alphaproteobacteria</taxon>
        <taxon>Hyphomicrobiales</taxon>
        <taxon>Devosiaceae</taxon>
        <taxon>Pelagibacterium</taxon>
    </lineage>
</organism>
<proteinExistence type="predicted"/>
<accession>A0ABZ2I0H0</accession>
<keyword evidence="1" id="KW-0732">Signal</keyword>
<protein>
    <submittedName>
        <fullName evidence="2">Uncharacterized protein</fullName>
    </submittedName>
</protein>
<evidence type="ECO:0000313" key="2">
    <source>
        <dbReference type="EMBL" id="WWT32081.1"/>
    </source>
</evidence>
<name>A0ABZ2I0H0_9HYPH</name>
<keyword evidence="3" id="KW-1185">Reference proteome</keyword>
<reference evidence="2 3" key="1">
    <citation type="submission" date="2024-02" db="EMBL/GenBank/DDBJ databases">
        <title>Complete genome sequence of Pelagibacterium nitratireducens ZH15.</title>
        <authorList>
            <person name="Zhao L.H."/>
        </authorList>
    </citation>
    <scope>NUCLEOTIDE SEQUENCE [LARGE SCALE GENOMIC DNA]</scope>
    <source>
        <strain evidence="2 3">ZH15</strain>
    </source>
</reference>
<sequence length="172" mass="18033">MAGRRLAWMVVLAMPMGVGWAQESPTLYLAPGGLDAETAYDSVHIGMDVTSRTDTVKSAIKLWGGALEQGRMEECGAGPIDFARFGNGVTLHFQDETFVGWSASAESSASFANGLTIGAPVIGIEAVAGPVETFESTLGHEFGGENLFGIADGPGTKAKIEVLWSGMSCVFR</sequence>
<feature type="chain" id="PRO_5045231056" evidence="1">
    <location>
        <begin position="22"/>
        <end position="172"/>
    </location>
</feature>
<evidence type="ECO:0000256" key="1">
    <source>
        <dbReference type="SAM" id="SignalP"/>
    </source>
</evidence>